<sequence length="128" mass="14192">MQTSKLSQSVSNSLPFVGLGMGVAVGVAACGLLLRRSPTAFNRFGQLWARLGNIGTRRFYSGGFQERMTPREASQILGTSVSAPWSRMREAHRRVILANHPDRNGSPYLAAKINEAKHVLLDRRNRSR</sequence>
<evidence type="ECO:0000259" key="10">
    <source>
        <dbReference type="PROSITE" id="PS50076"/>
    </source>
</evidence>
<evidence type="ECO:0000256" key="2">
    <source>
        <dbReference type="ARBA" id="ARBA00022692"/>
    </source>
</evidence>
<keyword evidence="2 9" id="KW-0812">Transmembrane</keyword>
<dbReference type="GO" id="GO:0001405">
    <property type="term" value="C:PAM complex, Tim23 associated import motor"/>
    <property type="evidence" value="ECO:0007669"/>
    <property type="project" value="TreeGrafter"/>
</dbReference>
<keyword evidence="4 9" id="KW-1133">Transmembrane helix</keyword>
<accession>A0A6P4F309</accession>
<dbReference type="CDD" id="cd06257">
    <property type="entry name" value="DnaJ"/>
    <property type="match status" value="1"/>
</dbReference>
<organism evidence="13">
    <name type="scientific">Drosophila rhopaloa</name>
    <name type="common">Fruit fly</name>
    <dbReference type="NCBI Taxonomy" id="1041015"/>
    <lineage>
        <taxon>Eukaryota</taxon>
        <taxon>Metazoa</taxon>
        <taxon>Ecdysozoa</taxon>
        <taxon>Arthropoda</taxon>
        <taxon>Hexapoda</taxon>
        <taxon>Insecta</taxon>
        <taxon>Pterygota</taxon>
        <taxon>Neoptera</taxon>
        <taxon>Endopterygota</taxon>
        <taxon>Diptera</taxon>
        <taxon>Brachycera</taxon>
        <taxon>Muscomorpha</taxon>
        <taxon>Ephydroidea</taxon>
        <taxon>Drosophilidae</taxon>
        <taxon>Drosophila</taxon>
        <taxon>Sophophora</taxon>
    </lineage>
</organism>
<evidence type="ECO:0000256" key="3">
    <source>
        <dbReference type="ARBA" id="ARBA00022792"/>
    </source>
</evidence>
<keyword evidence="3" id="KW-0999">Mitochondrion inner membrane</keyword>
<comment type="similarity">
    <text evidence="7">Belongs to the TIM14 family.</text>
</comment>
<evidence type="ECO:0000256" key="9">
    <source>
        <dbReference type="SAM" id="Phobius"/>
    </source>
</evidence>
<keyword evidence="12" id="KW-1185">Reference proteome</keyword>
<gene>
    <name evidence="13" type="primary">LOC108047631</name>
    <name evidence="11" type="synonym">108047631</name>
</gene>
<dbReference type="SUPFAM" id="SSF46565">
    <property type="entry name" value="Chaperone J-domain"/>
    <property type="match status" value="1"/>
</dbReference>
<feature type="transmembrane region" description="Helical" evidence="9">
    <location>
        <begin position="14"/>
        <end position="34"/>
    </location>
</feature>
<dbReference type="PROSITE" id="PS50076">
    <property type="entry name" value="DNAJ_2"/>
    <property type="match status" value="1"/>
</dbReference>
<comment type="subcellular location">
    <subcellularLocation>
        <location evidence="1">Mitochondrion inner membrane</location>
        <topology evidence="1">Single-pass membrane protein</topology>
    </subcellularLocation>
</comment>
<keyword evidence="6 9" id="KW-0472">Membrane</keyword>
<name>A0A6P4F309_DRORH</name>
<dbReference type="EnsemblMetazoa" id="XM_017127895.2">
    <property type="protein sequence ID" value="XP_016983384.1"/>
    <property type="gene ID" value="LOC108047631"/>
</dbReference>
<dbReference type="GO" id="GO:0001671">
    <property type="term" value="F:ATPase activator activity"/>
    <property type="evidence" value="ECO:0007669"/>
    <property type="project" value="TreeGrafter"/>
</dbReference>
<reference evidence="11" key="3">
    <citation type="submission" date="2025-05" db="UniProtKB">
        <authorList>
            <consortium name="EnsemblMetazoa"/>
        </authorList>
    </citation>
    <scope>IDENTIFICATION</scope>
</reference>
<dbReference type="FunFam" id="1.10.287.110:FF:000001">
    <property type="entry name" value="Import inner membrane translocase subunit tim14"/>
    <property type="match status" value="1"/>
</dbReference>
<evidence type="ECO:0000256" key="4">
    <source>
        <dbReference type="ARBA" id="ARBA00022989"/>
    </source>
</evidence>
<dbReference type="AlphaFoldDB" id="A0A6P4F309"/>
<dbReference type="PROSITE" id="PS51257">
    <property type="entry name" value="PROKAR_LIPOPROTEIN"/>
    <property type="match status" value="1"/>
</dbReference>
<dbReference type="PANTHER" id="PTHR12763:SF28">
    <property type="entry name" value="GEO10507P1-RELATED"/>
    <property type="match status" value="1"/>
</dbReference>
<proteinExistence type="inferred from homology"/>
<dbReference type="GeneID" id="108047631"/>
<evidence type="ECO:0000256" key="5">
    <source>
        <dbReference type="ARBA" id="ARBA00023128"/>
    </source>
</evidence>
<feature type="domain" description="J" evidence="10">
    <location>
        <begin position="72"/>
        <end position="128"/>
    </location>
</feature>
<evidence type="ECO:0000313" key="13">
    <source>
        <dbReference type="RefSeq" id="XP_016983384.1"/>
    </source>
</evidence>
<comment type="function">
    <text evidence="8">Probable component of the PAM complex, a complex required for the translocation of transit peptide-containing proteins from the inner membrane into the mitochondrial matrix in an ATP-dependent manner. May act as a co-chaperone that stimulate the ATP-dependent activity.</text>
</comment>
<keyword evidence="5" id="KW-0496">Mitochondrion</keyword>
<dbReference type="PANTHER" id="PTHR12763">
    <property type="match status" value="1"/>
</dbReference>
<reference evidence="12" key="1">
    <citation type="journal article" date="2021" name="Elife">
        <title>Highly contiguous assemblies of 101 drosophilid genomes.</title>
        <authorList>
            <person name="Kim B.Y."/>
            <person name="Wang J.R."/>
            <person name="Miller D.E."/>
            <person name="Barmina O."/>
            <person name="Delaney E."/>
            <person name="Thompson A."/>
            <person name="Comeault A.A."/>
            <person name="Peede D."/>
            <person name="D'Agostino E.R."/>
            <person name="Pelaez J."/>
            <person name="Aguilar J.M."/>
            <person name="Haji D."/>
            <person name="Matsunaga T."/>
            <person name="Armstrong E.E."/>
            <person name="Zych M."/>
            <person name="Ogawa Y."/>
            <person name="Stamenkovic-Radak M."/>
            <person name="Jelic M."/>
            <person name="Veselinovic M.S."/>
            <person name="Tanaskovic M."/>
            <person name="Eric P."/>
            <person name="Gao J.J."/>
            <person name="Katoh T.K."/>
            <person name="Toda M.J."/>
            <person name="Watabe H."/>
            <person name="Watada M."/>
            <person name="Davis J.S."/>
            <person name="Moyle L.C."/>
            <person name="Manoli G."/>
            <person name="Bertolini E."/>
            <person name="Kostal V."/>
            <person name="Hawley R.S."/>
            <person name="Takahashi A."/>
            <person name="Jones C.D."/>
            <person name="Price D.K."/>
            <person name="Whiteman N."/>
            <person name="Kopp A."/>
            <person name="Matute D.R."/>
            <person name="Petrov D.A."/>
        </authorList>
    </citation>
    <scope>NUCLEOTIDE SEQUENCE [LARGE SCALE GENOMIC DNA]</scope>
</reference>
<evidence type="ECO:0000256" key="6">
    <source>
        <dbReference type="ARBA" id="ARBA00023136"/>
    </source>
</evidence>
<dbReference type="Proteomes" id="UP001652680">
    <property type="component" value="Unassembled WGS sequence"/>
</dbReference>
<evidence type="ECO:0000313" key="12">
    <source>
        <dbReference type="Proteomes" id="UP001652680"/>
    </source>
</evidence>
<dbReference type="InterPro" id="IPR036869">
    <property type="entry name" value="J_dom_sf"/>
</dbReference>
<protein>
    <submittedName>
        <fullName evidence="13">Mitochondrial import inner membrane translocase subunit TIM14-3</fullName>
    </submittedName>
</protein>
<evidence type="ECO:0000313" key="11">
    <source>
        <dbReference type="EnsemblMetazoa" id="XP_016983384.1"/>
    </source>
</evidence>
<evidence type="ECO:0000256" key="8">
    <source>
        <dbReference type="ARBA" id="ARBA00054366"/>
    </source>
</evidence>
<dbReference type="RefSeq" id="XP_016983384.1">
    <property type="nucleotide sequence ID" value="XM_017127895.1"/>
</dbReference>
<dbReference type="Gene3D" id="1.10.287.110">
    <property type="entry name" value="DnaJ domain"/>
    <property type="match status" value="1"/>
</dbReference>
<dbReference type="GO" id="GO:0030150">
    <property type="term" value="P:protein import into mitochondrial matrix"/>
    <property type="evidence" value="ECO:0007669"/>
    <property type="project" value="TreeGrafter"/>
</dbReference>
<dbReference type="OrthoDB" id="240298at2759"/>
<reference evidence="13" key="2">
    <citation type="submission" date="2025-04" db="UniProtKB">
        <authorList>
            <consortium name="RefSeq"/>
        </authorList>
    </citation>
    <scope>IDENTIFICATION</scope>
</reference>
<evidence type="ECO:0000256" key="1">
    <source>
        <dbReference type="ARBA" id="ARBA00004434"/>
    </source>
</evidence>
<evidence type="ECO:0000256" key="7">
    <source>
        <dbReference type="ARBA" id="ARBA00038105"/>
    </source>
</evidence>
<dbReference type="SMART" id="SM00271">
    <property type="entry name" value="DnaJ"/>
    <property type="match status" value="1"/>
</dbReference>
<dbReference type="InterPro" id="IPR001623">
    <property type="entry name" value="DnaJ_domain"/>
</dbReference>